<dbReference type="SUPFAM" id="SSF52540">
    <property type="entry name" value="P-loop containing nucleoside triphosphate hydrolases"/>
    <property type="match status" value="1"/>
</dbReference>
<dbReference type="EMBL" id="JBHUIR010000059">
    <property type="protein sequence ID" value="MFD2261106.1"/>
    <property type="molecule type" value="Genomic_DNA"/>
</dbReference>
<proteinExistence type="inferred from homology"/>
<dbReference type="InterPro" id="IPR003714">
    <property type="entry name" value="PhoH"/>
</dbReference>
<dbReference type="Gene3D" id="3.40.50.300">
    <property type="entry name" value="P-loop containing nucleotide triphosphate hydrolases"/>
    <property type="match status" value="1"/>
</dbReference>
<dbReference type="PANTHER" id="PTHR30473">
    <property type="entry name" value="PROTEIN PHOH"/>
    <property type="match status" value="1"/>
</dbReference>
<organism evidence="5 6">
    <name type="scientific">Chelativorans composti</name>
    <dbReference type="NCBI Taxonomy" id="768533"/>
    <lineage>
        <taxon>Bacteria</taxon>
        <taxon>Pseudomonadati</taxon>
        <taxon>Pseudomonadota</taxon>
        <taxon>Alphaproteobacteria</taxon>
        <taxon>Hyphomicrobiales</taxon>
        <taxon>Phyllobacteriaceae</taxon>
        <taxon>Chelativorans</taxon>
    </lineage>
</organism>
<reference evidence="6" key="1">
    <citation type="journal article" date="2019" name="Int. J. Syst. Evol. Microbiol.">
        <title>The Global Catalogue of Microorganisms (GCM) 10K type strain sequencing project: providing services to taxonomists for standard genome sequencing and annotation.</title>
        <authorList>
            <consortium name="The Broad Institute Genomics Platform"/>
            <consortium name="The Broad Institute Genome Sequencing Center for Infectious Disease"/>
            <person name="Wu L."/>
            <person name="Ma J."/>
        </authorList>
    </citation>
    <scope>NUCLEOTIDE SEQUENCE [LARGE SCALE GENOMIC DNA]</scope>
    <source>
        <strain evidence="6">KCTC 23707</strain>
    </source>
</reference>
<dbReference type="Proteomes" id="UP001597373">
    <property type="component" value="Unassembled WGS sequence"/>
</dbReference>
<sequence length="250" mass="27650">MPKPSKARARESKREKRLRAANDKILGAFELQNPPFRPTTGMKTPVAPLNDAQREYDAAIRTADVIFGVGPAGTGKTWFAAMRAAEALDRGDIRKIILTRPAVEAGESLGFLPGELDEKYEPYIRPVRDAFEEYFGTGRLEYLLKNGNIEPRPLAYIRGSTIKNAWLLADEMQNATEGQLKMLLSRIGENAKFILNGDPRQSDLPRGKSGLEIVRSKLAHVPGVVSVQFFREDIVRSGICQAIVEALEGA</sequence>
<dbReference type="Pfam" id="PF02562">
    <property type="entry name" value="PhoH"/>
    <property type="match status" value="1"/>
</dbReference>
<feature type="domain" description="PhoH-like protein" evidence="4">
    <location>
        <begin position="46"/>
        <end position="247"/>
    </location>
</feature>
<gene>
    <name evidence="5" type="ORF">ACFSMZ_15255</name>
</gene>
<evidence type="ECO:0000256" key="2">
    <source>
        <dbReference type="ARBA" id="ARBA00022741"/>
    </source>
</evidence>
<dbReference type="InterPro" id="IPR051451">
    <property type="entry name" value="PhoH2-like"/>
</dbReference>
<evidence type="ECO:0000313" key="5">
    <source>
        <dbReference type="EMBL" id="MFD2261106.1"/>
    </source>
</evidence>
<keyword evidence="6" id="KW-1185">Reference proteome</keyword>
<dbReference type="InterPro" id="IPR027417">
    <property type="entry name" value="P-loop_NTPase"/>
</dbReference>
<protein>
    <submittedName>
        <fullName evidence="5">PhoH family protein</fullName>
    </submittedName>
</protein>
<comment type="caution">
    <text evidence="5">The sequence shown here is derived from an EMBL/GenBank/DDBJ whole genome shotgun (WGS) entry which is preliminary data.</text>
</comment>
<name>A0ABW5DM99_9HYPH</name>
<comment type="similarity">
    <text evidence="1">Belongs to the PhoH family.</text>
</comment>
<dbReference type="PANTHER" id="PTHR30473:SF3">
    <property type="entry name" value="PROTEIN PHOH"/>
    <property type="match status" value="1"/>
</dbReference>
<keyword evidence="3" id="KW-0067">ATP-binding</keyword>
<keyword evidence="2" id="KW-0547">Nucleotide-binding</keyword>
<accession>A0ABW5DM99</accession>
<evidence type="ECO:0000256" key="3">
    <source>
        <dbReference type="ARBA" id="ARBA00022840"/>
    </source>
</evidence>
<evidence type="ECO:0000313" key="6">
    <source>
        <dbReference type="Proteomes" id="UP001597373"/>
    </source>
</evidence>
<dbReference type="RefSeq" id="WP_345098496.1">
    <property type="nucleotide sequence ID" value="NZ_BAABGS010000017.1"/>
</dbReference>
<evidence type="ECO:0000259" key="4">
    <source>
        <dbReference type="Pfam" id="PF02562"/>
    </source>
</evidence>
<evidence type="ECO:0000256" key="1">
    <source>
        <dbReference type="ARBA" id="ARBA00010393"/>
    </source>
</evidence>